<protein>
    <submittedName>
        <fullName evidence="2">Uncharacterized protein</fullName>
    </submittedName>
</protein>
<organism evidence="2 3">
    <name type="scientific">Roridomyces roridus</name>
    <dbReference type="NCBI Taxonomy" id="1738132"/>
    <lineage>
        <taxon>Eukaryota</taxon>
        <taxon>Fungi</taxon>
        <taxon>Dikarya</taxon>
        <taxon>Basidiomycota</taxon>
        <taxon>Agaricomycotina</taxon>
        <taxon>Agaricomycetes</taxon>
        <taxon>Agaricomycetidae</taxon>
        <taxon>Agaricales</taxon>
        <taxon>Marasmiineae</taxon>
        <taxon>Mycenaceae</taxon>
        <taxon>Roridomyces</taxon>
    </lineage>
</organism>
<dbReference type="AlphaFoldDB" id="A0AAD7CL77"/>
<evidence type="ECO:0000256" key="1">
    <source>
        <dbReference type="SAM" id="MobiDB-lite"/>
    </source>
</evidence>
<dbReference type="EMBL" id="JARKIF010000001">
    <property type="protein sequence ID" value="KAJ7651383.1"/>
    <property type="molecule type" value="Genomic_DNA"/>
</dbReference>
<dbReference type="Proteomes" id="UP001221142">
    <property type="component" value="Unassembled WGS sequence"/>
</dbReference>
<accession>A0AAD7CL77</accession>
<evidence type="ECO:0000313" key="2">
    <source>
        <dbReference type="EMBL" id="KAJ7651383.1"/>
    </source>
</evidence>
<sequence length="216" mass="24016">MGLNLCRDSMAFPWDRVWPANTPIHASHGCFARSATSTRRVRYTLPGASLPASNHLTWPAITPDTVPGGHLSQLSSGRHLLEAIEALQVMQETSGAALHDGECRYCWFIVPGASLSLLFCPVANPPLIPRSRRSTHSRADHLRWSAAFILPTSIDIIESPCFASRIVPFPSHRPRTHASRLFPTDTRHRARRRRPSRSPSTSVFQKNLRSRGVSPC</sequence>
<keyword evidence="3" id="KW-1185">Reference proteome</keyword>
<proteinExistence type="predicted"/>
<reference evidence="2" key="1">
    <citation type="submission" date="2023-03" db="EMBL/GenBank/DDBJ databases">
        <title>Massive genome expansion in bonnet fungi (Mycena s.s.) driven by repeated elements and novel gene families across ecological guilds.</title>
        <authorList>
            <consortium name="Lawrence Berkeley National Laboratory"/>
            <person name="Harder C.B."/>
            <person name="Miyauchi S."/>
            <person name="Viragh M."/>
            <person name="Kuo A."/>
            <person name="Thoen E."/>
            <person name="Andreopoulos B."/>
            <person name="Lu D."/>
            <person name="Skrede I."/>
            <person name="Drula E."/>
            <person name="Henrissat B."/>
            <person name="Morin E."/>
            <person name="Kohler A."/>
            <person name="Barry K."/>
            <person name="LaButti K."/>
            <person name="Morin E."/>
            <person name="Salamov A."/>
            <person name="Lipzen A."/>
            <person name="Mereny Z."/>
            <person name="Hegedus B."/>
            <person name="Baldrian P."/>
            <person name="Stursova M."/>
            <person name="Weitz H."/>
            <person name="Taylor A."/>
            <person name="Grigoriev I.V."/>
            <person name="Nagy L.G."/>
            <person name="Martin F."/>
            <person name="Kauserud H."/>
        </authorList>
    </citation>
    <scope>NUCLEOTIDE SEQUENCE</scope>
    <source>
        <strain evidence="2">9284</strain>
    </source>
</reference>
<comment type="caution">
    <text evidence="2">The sequence shown here is derived from an EMBL/GenBank/DDBJ whole genome shotgun (WGS) entry which is preliminary data.</text>
</comment>
<feature type="region of interest" description="Disordered" evidence="1">
    <location>
        <begin position="177"/>
        <end position="216"/>
    </location>
</feature>
<gene>
    <name evidence="2" type="ORF">FB45DRAFT_35363</name>
</gene>
<evidence type="ECO:0000313" key="3">
    <source>
        <dbReference type="Proteomes" id="UP001221142"/>
    </source>
</evidence>
<name>A0AAD7CL77_9AGAR</name>